<evidence type="ECO:0000256" key="3">
    <source>
        <dbReference type="ARBA" id="ARBA00022449"/>
    </source>
</evidence>
<dbReference type="EMBL" id="ADKX01000011">
    <property type="protein sequence ID" value="EFW05969.1"/>
    <property type="molecule type" value="Genomic_DNA"/>
</dbReference>
<dbReference type="InterPro" id="IPR006153">
    <property type="entry name" value="Cation/H_exchanger_TM"/>
</dbReference>
<dbReference type="eggNOG" id="COG3263">
    <property type="taxonomic scope" value="Bacteria"/>
</dbReference>
<dbReference type="GO" id="GO:0008324">
    <property type="term" value="F:monoatomic cation transmembrane transporter activity"/>
    <property type="evidence" value="ECO:0007669"/>
    <property type="project" value="InterPro"/>
</dbReference>
<evidence type="ECO:0000256" key="5">
    <source>
        <dbReference type="ARBA" id="ARBA00022692"/>
    </source>
</evidence>
<keyword evidence="5 9" id="KW-0812">Transmembrane</keyword>
<dbReference type="PANTHER" id="PTHR32507:SF7">
    <property type="entry name" value="K(+)_H(+) ANTIPORTER NHAP2"/>
    <property type="match status" value="1"/>
</dbReference>
<feature type="transmembrane region" description="Helical" evidence="9">
    <location>
        <begin position="93"/>
        <end position="111"/>
    </location>
</feature>
<dbReference type="Proteomes" id="UP000003157">
    <property type="component" value="Unassembled WGS sequence"/>
</dbReference>
<keyword evidence="8 9" id="KW-0472">Membrane</keyword>
<dbReference type="Pfam" id="PF00999">
    <property type="entry name" value="Na_H_Exchanger"/>
    <property type="match status" value="1"/>
</dbReference>
<dbReference type="InterPro" id="IPR036721">
    <property type="entry name" value="RCK_C_sf"/>
</dbReference>
<accession>E7G7P9</accession>
<organism evidence="11 12">
    <name type="scientific">Coprobacillus cateniformis</name>
    <dbReference type="NCBI Taxonomy" id="100884"/>
    <lineage>
        <taxon>Bacteria</taxon>
        <taxon>Bacillati</taxon>
        <taxon>Bacillota</taxon>
        <taxon>Erysipelotrichia</taxon>
        <taxon>Erysipelotrichales</taxon>
        <taxon>Coprobacillaceae</taxon>
        <taxon>Coprobacillus</taxon>
    </lineage>
</organism>
<evidence type="ECO:0000256" key="1">
    <source>
        <dbReference type="ARBA" id="ARBA00004651"/>
    </source>
</evidence>
<dbReference type="STRING" id="100884.GCA_000269565_00917"/>
<keyword evidence="12" id="KW-1185">Reference proteome</keyword>
<evidence type="ECO:0000256" key="7">
    <source>
        <dbReference type="ARBA" id="ARBA00023065"/>
    </source>
</evidence>
<dbReference type="GO" id="GO:0006813">
    <property type="term" value="P:potassium ion transport"/>
    <property type="evidence" value="ECO:0007669"/>
    <property type="project" value="InterPro"/>
</dbReference>
<evidence type="ECO:0000256" key="6">
    <source>
        <dbReference type="ARBA" id="ARBA00022989"/>
    </source>
</evidence>
<dbReference type="InterPro" id="IPR038770">
    <property type="entry name" value="Na+/solute_symporter_sf"/>
</dbReference>
<dbReference type="GO" id="GO:0015297">
    <property type="term" value="F:antiporter activity"/>
    <property type="evidence" value="ECO:0007669"/>
    <property type="project" value="UniProtKB-KW"/>
</dbReference>
<dbReference type="InterPro" id="IPR006037">
    <property type="entry name" value="RCK_C"/>
</dbReference>
<feature type="transmembrane region" description="Helical" evidence="9">
    <location>
        <begin position="123"/>
        <end position="141"/>
    </location>
</feature>
<dbReference type="SUPFAM" id="SSF116726">
    <property type="entry name" value="TrkA C-terminal domain-like"/>
    <property type="match status" value="2"/>
</dbReference>
<protein>
    <recommendedName>
        <fullName evidence="10">RCK C-terminal domain-containing protein</fullName>
    </recommendedName>
</protein>
<dbReference type="OrthoDB" id="9810759at2"/>
<evidence type="ECO:0000313" key="12">
    <source>
        <dbReference type="Proteomes" id="UP000003157"/>
    </source>
</evidence>
<proteinExistence type="predicted"/>
<comment type="caution">
    <text evidence="11">The sequence shown here is derived from an EMBL/GenBank/DDBJ whole genome shotgun (WGS) entry which is preliminary data.</text>
</comment>
<dbReference type="GO" id="GO:0005886">
    <property type="term" value="C:plasma membrane"/>
    <property type="evidence" value="ECO:0007669"/>
    <property type="project" value="UniProtKB-SubCell"/>
</dbReference>
<dbReference type="PROSITE" id="PS51202">
    <property type="entry name" value="RCK_C"/>
    <property type="match status" value="2"/>
</dbReference>
<feature type="transmembrane region" description="Helical" evidence="9">
    <location>
        <begin position="267"/>
        <end position="289"/>
    </location>
</feature>
<feature type="transmembrane region" description="Helical" evidence="9">
    <location>
        <begin position="177"/>
        <end position="195"/>
    </location>
</feature>
<feature type="transmembrane region" description="Helical" evidence="9">
    <location>
        <begin position="236"/>
        <end position="261"/>
    </location>
</feature>
<feature type="domain" description="RCK C-terminal" evidence="10">
    <location>
        <begin position="370"/>
        <end position="440"/>
    </location>
</feature>
<sequence>MGVILTAITTGLFCYYVLHFEWLESLLIGSVLSSTDAASVFSILRSKQLNLKYKSASLLELESGSNDPWAYTLTVIILSLMSQNMSIQDIFSIAFSQIVFGLIFGAVIAYISVKIFEHFQSELSGMTTLIMVAIAILSYALPSYFNGNGYISAYIVGIVLGNIEIEDKKGLVHFFDGIVDLFQMFLFFLLGLLAFPSQIPSLLGDALWIALFITFLARPAAVWVIMKIFHRPFQQILLVSFAGLRGATSIVFAIMVTVSSAYTKNDIFHIVFCIVLLSIAIQGTLLPYLAKYLSMIDEKDNVLKTFTDYSEETNIQFINLKMTDNHPWIHQYIKDIILPPQTRIVMIKRNDIKTIPKGERRIEKDDELILSAFESQTDDHMTLTETVIDESHDWLNCYLKDLELHHALIILIKRQDQTLIPTGDVQLLDQDIIVMAHSKK</sequence>
<dbReference type="Gene3D" id="1.20.1530.20">
    <property type="match status" value="1"/>
</dbReference>
<comment type="subcellular location">
    <subcellularLocation>
        <location evidence="1">Cell membrane</location>
        <topology evidence="1">Multi-pass membrane protein</topology>
    </subcellularLocation>
</comment>
<evidence type="ECO:0000256" key="8">
    <source>
        <dbReference type="ARBA" id="ARBA00023136"/>
    </source>
</evidence>
<keyword evidence="6 9" id="KW-1133">Transmembrane helix</keyword>
<evidence type="ECO:0000259" key="10">
    <source>
        <dbReference type="PROSITE" id="PS51202"/>
    </source>
</evidence>
<keyword evidence="7" id="KW-0406">Ion transport</keyword>
<dbReference type="NCBIfam" id="NF003716">
    <property type="entry name" value="PRK05326.1-3"/>
    <property type="match status" value="1"/>
</dbReference>
<keyword evidence="4" id="KW-1003">Cell membrane</keyword>
<evidence type="ECO:0000256" key="2">
    <source>
        <dbReference type="ARBA" id="ARBA00022448"/>
    </source>
</evidence>
<keyword evidence="2" id="KW-0813">Transport</keyword>
<name>E7G7P9_9FIRM</name>
<dbReference type="HOGENOM" id="CLU_005912_9_1_9"/>
<evidence type="ECO:0000313" key="11">
    <source>
        <dbReference type="EMBL" id="EFW05969.1"/>
    </source>
</evidence>
<dbReference type="Gene3D" id="3.30.70.1450">
    <property type="entry name" value="Regulator of K+ conductance, C-terminal domain"/>
    <property type="match status" value="2"/>
</dbReference>
<gene>
    <name evidence="11" type="ORF">HMPREF9488_00787</name>
</gene>
<dbReference type="GO" id="GO:1902600">
    <property type="term" value="P:proton transmembrane transport"/>
    <property type="evidence" value="ECO:0007669"/>
    <property type="project" value="InterPro"/>
</dbReference>
<feature type="domain" description="RCK C-terminal" evidence="10">
    <location>
        <begin position="304"/>
        <end position="369"/>
    </location>
</feature>
<evidence type="ECO:0000256" key="9">
    <source>
        <dbReference type="SAM" id="Phobius"/>
    </source>
</evidence>
<feature type="transmembrane region" description="Helical" evidence="9">
    <location>
        <begin position="207"/>
        <end position="229"/>
    </location>
</feature>
<reference evidence="11 12" key="1">
    <citation type="submission" date="2010-12" db="EMBL/GenBank/DDBJ databases">
        <title>The Genome Sequence of Coprobacillus sp. strain 29_1.</title>
        <authorList>
            <consortium name="The Broad Institute Genome Sequencing Platform"/>
            <person name="Earl A."/>
            <person name="Ward D."/>
            <person name="Feldgarden M."/>
            <person name="Gevers D."/>
            <person name="Daigneault M."/>
            <person name="Sibley C.D."/>
            <person name="White A."/>
            <person name="Strauss J."/>
            <person name="Allen-Vercoe E."/>
            <person name="Young S.K."/>
            <person name="Zeng Q."/>
            <person name="Gargeya S."/>
            <person name="Fitzgerald M."/>
            <person name="Haas B."/>
            <person name="Abouelleil A."/>
            <person name="Alvarado L."/>
            <person name="Arachchi H.M."/>
            <person name="Berlin A."/>
            <person name="Brown A."/>
            <person name="Chapman S.B."/>
            <person name="Chen Z."/>
            <person name="Dunbar C."/>
            <person name="Freedman E."/>
            <person name="Gearin G."/>
            <person name="Gellesch M."/>
            <person name="Goldberg J."/>
            <person name="Griggs A."/>
            <person name="Gujja S."/>
            <person name="Heilman E."/>
            <person name="Heiman D."/>
            <person name="Howarth C."/>
            <person name="Larson L."/>
            <person name="Lui A."/>
            <person name="MacDonald P.J.P."/>
            <person name="Mehta T."/>
            <person name="Montmayeur A."/>
            <person name="Murphy C."/>
            <person name="Neiman D."/>
            <person name="Pearson M."/>
            <person name="Priest M."/>
            <person name="Roberts A."/>
            <person name="Saif S."/>
            <person name="Shea T."/>
            <person name="Shenoy N."/>
            <person name="Sisk P."/>
            <person name="Stolte C."/>
            <person name="Sykes S."/>
            <person name="White J."/>
            <person name="Yandava C."/>
            <person name="Nusbaum C."/>
            <person name="Birren B."/>
        </authorList>
    </citation>
    <scope>NUCLEOTIDE SEQUENCE [LARGE SCALE GENOMIC DNA]</scope>
    <source>
        <strain evidence="11 12">29_1</strain>
    </source>
</reference>
<dbReference type="Pfam" id="PF02080">
    <property type="entry name" value="TrkA_C"/>
    <property type="match status" value="1"/>
</dbReference>
<keyword evidence="3" id="KW-0050">Antiport</keyword>
<dbReference type="AlphaFoldDB" id="E7G7P9"/>
<evidence type="ECO:0000256" key="4">
    <source>
        <dbReference type="ARBA" id="ARBA00022475"/>
    </source>
</evidence>
<dbReference type="PANTHER" id="PTHR32507">
    <property type="entry name" value="NA(+)/H(+) ANTIPORTER 1"/>
    <property type="match status" value="1"/>
</dbReference>